<comment type="caution">
    <text evidence="1">The sequence shown here is derived from an EMBL/GenBank/DDBJ whole genome shotgun (WGS) entry which is preliminary data.</text>
</comment>
<protein>
    <submittedName>
        <fullName evidence="1">Uncharacterized protein</fullName>
    </submittedName>
</protein>
<name>A0A4C1SHL4_EUMVA</name>
<sequence>DVLQTTELLQILQAEISDIRRAAKGMTFYRIFDFDILIITDSETYERYHCNISLTSWRENGRSFRSGTLRASVDCLFLHSVEVAVARKRRKDLQGSKLSTVSLGALVSFVRGSGWLEPA</sequence>
<keyword evidence="2" id="KW-1185">Reference proteome</keyword>
<evidence type="ECO:0000313" key="2">
    <source>
        <dbReference type="Proteomes" id="UP000299102"/>
    </source>
</evidence>
<gene>
    <name evidence="1" type="ORF">EVAR_73663_1</name>
</gene>
<proteinExistence type="predicted"/>
<accession>A0A4C1SHL4</accession>
<reference evidence="1 2" key="1">
    <citation type="journal article" date="2019" name="Commun. Biol.">
        <title>The bagworm genome reveals a unique fibroin gene that provides high tensile strength.</title>
        <authorList>
            <person name="Kono N."/>
            <person name="Nakamura H."/>
            <person name="Ohtoshi R."/>
            <person name="Tomita M."/>
            <person name="Numata K."/>
            <person name="Arakawa K."/>
        </authorList>
    </citation>
    <scope>NUCLEOTIDE SEQUENCE [LARGE SCALE GENOMIC DNA]</scope>
</reference>
<feature type="non-terminal residue" evidence="1">
    <location>
        <position position="1"/>
    </location>
</feature>
<evidence type="ECO:0000313" key="1">
    <source>
        <dbReference type="EMBL" id="GBP01632.1"/>
    </source>
</evidence>
<dbReference type="Proteomes" id="UP000299102">
    <property type="component" value="Unassembled WGS sequence"/>
</dbReference>
<organism evidence="1 2">
    <name type="scientific">Eumeta variegata</name>
    <name type="common">Bagworm moth</name>
    <name type="synonym">Eumeta japonica</name>
    <dbReference type="NCBI Taxonomy" id="151549"/>
    <lineage>
        <taxon>Eukaryota</taxon>
        <taxon>Metazoa</taxon>
        <taxon>Ecdysozoa</taxon>
        <taxon>Arthropoda</taxon>
        <taxon>Hexapoda</taxon>
        <taxon>Insecta</taxon>
        <taxon>Pterygota</taxon>
        <taxon>Neoptera</taxon>
        <taxon>Endopterygota</taxon>
        <taxon>Lepidoptera</taxon>
        <taxon>Glossata</taxon>
        <taxon>Ditrysia</taxon>
        <taxon>Tineoidea</taxon>
        <taxon>Psychidae</taxon>
        <taxon>Oiketicinae</taxon>
        <taxon>Eumeta</taxon>
    </lineage>
</organism>
<dbReference type="AlphaFoldDB" id="A0A4C1SHL4"/>
<dbReference type="EMBL" id="BGZK01010254">
    <property type="protein sequence ID" value="GBP01632.1"/>
    <property type="molecule type" value="Genomic_DNA"/>
</dbReference>
<dbReference type="OrthoDB" id="7489828at2759"/>